<proteinExistence type="predicted"/>
<gene>
    <name evidence="1" type="ORF">SM436_35335</name>
</gene>
<reference evidence="1 2" key="1">
    <citation type="submission" date="2023-11" db="EMBL/GenBank/DDBJ databases">
        <title>Actinomadura monticuli sp. nov., isolated from volcanic ash.</title>
        <authorList>
            <person name="Lee S.D."/>
            <person name="Yang H."/>
            <person name="Kim I.S."/>
        </authorList>
    </citation>
    <scope>NUCLEOTIDE SEQUENCE [LARGE SCALE GENOMIC DNA]</scope>
    <source>
        <strain evidence="1 2">DSM 45346</strain>
    </source>
</reference>
<comment type="caution">
    <text evidence="1">The sequence shown here is derived from an EMBL/GenBank/DDBJ whole genome shotgun (WGS) entry which is preliminary data.</text>
</comment>
<sequence>MSSGKLVLDTAEVRTFGKGYELIAAQVLPEVPSRRLIDGVHEMTSQASWQKSRHSDMTGNKSRVPVLAGLVVRISRDEFSL</sequence>
<dbReference type="Proteomes" id="UP001569904">
    <property type="component" value="Unassembled WGS sequence"/>
</dbReference>
<keyword evidence="2" id="KW-1185">Reference proteome</keyword>
<protein>
    <submittedName>
        <fullName evidence="1">Uncharacterized protein</fullName>
    </submittedName>
</protein>
<name>A0ABV4R7U2_9ACTN</name>
<accession>A0ABV4R7U2</accession>
<organism evidence="1 2">
    <name type="scientific">Actinomadura chokoriensis</name>
    <dbReference type="NCBI Taxonomy" id="454156"/>
    <lineage>
        <taxon>Bacteria</taxon>
        <taxon>Bacillati</taxon>
        <taxon>Actinomycetota</taxon>
        <taxon>Actinomycetes</taxon>
        <taxon>Streptosporangiales</taxon>
        <taxon>Thermomonosporaceae</taxon>
        <taxon>Actinomadura</taxon>
    </lineage>
</organism>
<evidence type="ECO:0000313" key="1">
    <source>
        <dbReference type="EMBL" id="MFA1558995.1"/>
    </source>
</evidence>
<dbReference type="RefSeq" id="WP_371946012.1">
    <property type="nucleotide sequence ID" value="NZ_JAXCEH010000038.1"/>
</dbReference>
<evidence type="ECO:0000313" key="2">
    <source>
        <dbReference type="Proteomes" id="UP001569904"/>
    </source>
</evidence>
<dbReference type="EMBL" id="JAXCEH010000038">
    <property type="protein sequence ID" value="MFA1558995.1"/>
    <property type="molecule type" value="Genomic_DNA"/>
</dbReference>